<sequence>MKKLFSLYTQLVIEGSFEFKSRVPSGRWEDNYKLPAVTVVLGEHLHLTVGDYLLSSKSNA</sequence>
<gene>
    <name evidence="1" type="ORF">ANE_LOCUS18092</name>
</gene>
<keyword evidence="2" id="KW-1185">Reference proteome</keyword>
<evidence type="ECO:0000313" key="1">
    <source>
        <dbReference type="EMBL" id="VVB07648.1"/>
    </source>
</evidence>
<dbReference type="EMBL" id="CABITT030000006">
    <property type="protein sequence ID" value="VVB07648.1"/>
    <property type="molecule type" value="Genomic_DNA"/>
</dbReference>
<accession>A0A565C258</accession>
<proteinExistence type="predicted"/>
<organism evidence="1 2">
    <name type="scientific">Arabis nemorensis</name>
    <dbReference type="NCBI Taxonomy" id="586526"/>
    <lineage>
        <taxon>Eukaryota</taxon>
        <taxon>Viridiplantae</taxon>
        <taxon>Streptophyta</taxon>
        <taxon>Embryophyta</taxon>
        <taxon>Tracheophyta</taxon>
        <taxon>Spermatophyta</taxon>
        <taxon>Magnoliopsida</taxon>
        <taxon>eudicotyledons</taxon>
        <taxon>Gunneridae</taxon>
        <taxon>Pentapetalae</taxon>
        <taxon>rosids</taxon>
        <taxon>malvids</taxon>
        <taxon>Brassicales</taxon>
        <taxon>Brassicaceae</taxon>
        <taxon>Arabideae</taxon>
        <taxon>Arabis</taxon>
    </lineage>
</organism>
<comment type="caution">
    <text evidence="1">The sequence shown here is derived from an EMBL/GenBank/DDBJ whole genome shotgun (WGS) entry which is preliminary data.</text>
</comment>
<evidence type="ECO:0000313" key="2">
    <source>
        <dbReference type="Proteomes" id="UP000489600"/>
    </source>
</evidence>
<reference evidence="1" key="1">
    <citation type="submission" date="2019-07" db="EMBL/GenBank/DDBJ databases">
        <authorList>
            <person name="Dittberner H."/>
        </authorList>
    </citation>
    <scope>NUCLEOTIDE SEQUENCE [LARGE SCALE GENOMIC DNA]</scope>
</reference>
<dbReference type="AlphaFoldDB" id="A0A565C258"/>
<name>A0A565C258_9BRAS</name>
<dbReference type="Proteomes" id="UP000489600">
    <property type="component" value="Unassembled WGS sequence"/>
</dbReference>
<protein>
    <submittedName>
        <fullName evidence="1">Uncharacterized protein</fullName>
    </submittedName>
</protein>